<dbReference type="PANTHER" id="PTHR24221">
    <property type="entry name" value="ATP-BINDING CASSETTE SUB-FAMILY B"/>
    <property type="match status" value="1"/>
</dbReference>
<dbReference type="InterPro" id="IPR003439">
    <property type="entry name" value="ABC_transporter-like_ATP-bd"/>
</dbReference>
<feature type="transmembrane region" description="Helical" evidence="9">
    <location>
        <begin position="139"/>
        <end position="164"/>
    </location>
</feature>
<name>A0ABS8XJV9_9BURK</name>
<dbReference type="InterPro" id="IPR027417">
    <property type="entry name" value="P-loop_NTPase"/>
</dbReference>
<dbReference type="InterPro" id="IPR001789">
    <property type="entry name" value="Sig_transdc_resp-reg_receiver"/>
</dbReference>
<dbReference type="InterPro" id="IPR017871">
    <property type="entry name" value="ABC_transporter-like_CS"/>
</dbReference>
<dbReference type="PROSITE" id="PS00211">
    <property type="entry name" value="ABC_TRANSPORTER_1"/>
    <property type="match status" value="1"/>
</dbReference>
<evidence type="ECO:0000256" key="5">
    <source>
        <dbReference type="ARBA" id="ARBA00022840"/>
    </source>
</evidence>
<dbReference type="InterPro" id="IPR039421">
    <property type="entry name" value="Type_1_exporter"/>
</dbReference>
<evidence type="ECO:0000313" key="14">
    <source>
        <dbReference type="Proteomes" id="UP001200741"/>
    </source>
</evidence>
<dbReference type="InterPro" id="IPR011006">
    <property type="entry name" value="CheY-like_superfamily"/>
</dbReference>
<accession>A0ABS8XJV9</accession>
<proteinExistence type="predicted"/>
<feature type="domain" description="ABC transporter" evidence="11">
    <location>
        <begin position="349"/>
        <end position="583"/>
    </location>
</feature>
<dbReference type="InterPro" id="IPR036640">
    <property type="entry name" value="ABC1_TM_sf"/>
</dbReference>
<keyword evidence="4" id="KW-0547">Nucleotide-binding</keyword>
<feature type="modified residue" description="4-aspartylphosphate" evidence="8">
    <location>
        <position position="817"/>
    </location>
</feature>
<dbReference type="SMART" id="SM00382">
    <property type="entry name" value="AAA"/>
    <property type="match status" value="1"/>
</dbReference>
<keyword evidence="7 9" id="KW-0472">Membrane</keyword>
<evidence type="ECO:0000256" key="1">
    <source>
        <dbReference type="ARBA" id="ARBA00004651"/>
    </source>
</evidence>
<evidence type="ECO:0000259" key="11">
    <source>
        <dbReference type="PROSITE" id="PS50893"/>
    </source>
</evidence>
<dbReference type="SUPFAM" id="SSF52540">
    <property type="entry name" value="P-loop containing nucleoside triphosphate hydrolases"/>
    <property type="match status" value="1"/>
</dbReference>
<evidence type="ECO:0000256" key="7">
    <source>
        <dbReference type="ARBA" id="ARBA00023136"/>
    </source>
</evidence>
<dbReference type="Gene3D" id="3.40.50.2300">
    <property type="match status" value="1"/>
</dbReference>
<keyword evidence="2" id="KW-1003">Cell membrane</keyword>
<keyword evidence="5 13" id="KW-0067">ATP-binding</keyword>
<evidence type="ECO:0000256" key="2">
    <source>
        <dbReference type="ARBA" id="ARBA00022475"/>
    </source>
</evidence>
<evidence type="ECO:0000256" key="3">
    <source>
        <dbReference type="ARBA" id="ARBA00022692"/>
    </source>
</evidence>
<organism evidence="13 14">
    <name type="scientific">Pelomonas cellulosilytica</name>
    <dbReference type="NCBI Taxonomy" id="2906762"/>
    <lineage>
        <taxon>Bacteria</taxon>
        <taxon>Pseudomonadati</taxon>
        <taxon>Pseudomonadota</taxon>
        <taxon>Betaproteobacteria</taxon>
        <taxon>Burkholderiales</taxon>
        <taxon>Sphaerotilaceae</taxon>
        <taxon>Roseateles</taxon>
    </lineage>
</organism>
<dbReference type="CDD" id="cd18582">
    <property type="entry name" value="ABC_6TM_ATM1_ABCB7"/>
    <property type="match status" value="1"/>
</dbReference>
<reference evidence="13 14" key="1">
    <citation type="submission" date="2021-12" db="EMBL/GenBank/DDBJ databases">
        <title>Genome seq of P8.</title>
        <authorList>
            <person name="Seo T."/>
        </authorList>
    </citation>
    <scope>NUCLEOTIDE SEQUENCE [LARGE SCALE GENOMIC DNA]</scope>
    <source>
        <strain evidence="13 14">P8</strain>
    </source>
</reference>
<dbReference type="Gene3D" id="1.20.1560.10">
    <property type="entry name" value="ABC transporter type 1, transmembrane domain"/>
    <property type="match status" value="1"/>
</dbReference>
<keyword evidence="3 9" id="KW-0812">Transmembrane</keyword>
<dbReference type="PROSITE" id="PS50893">
    <property type="entry name" value="ABC_TRANSPORTER_2"/>
    <property type="match status" value="1"/>
</dbReference>
<feature type="domain" description="Response regulatory" evidence="10">
    <location>
        <begin position="764"/>
        <end position="890"/>
    </location>
</feature>
<dbReference type="Gene3D" id="3.40.50.300">
    <property type="entry name" value="P-loop containing nucleotide triphosphate hydrolases"/>
    <property type="match status" value="1"/>
</dbReference>
<comment type="subcellular location">
    <subcellularLocation>
        <location evidence="1">Cell membrane</location>
        <topology evidence="1">Multi-pass membrane protein</topology>
    </subcellularLocation>
</comment>
<dbReference type="Pfam" id="PF00005">
    <property type="entry name" value="ABC_tran"/>
    <property type="match status" value="1"/>
</dbReference>
<evidence type="ECO:0000259" key="10">
    <source>
        <dbReference type="PROSITE" id="PS50110"/>
    </source>
</evidence>
<evidence type="ECO:0000313" key="13">
    <source>
        <dbReference type="EMBL" id="MCE4553129.1"/>
    </source>
</evidence>
<feature type="transmembrane region" description="Helical" evidence="9">
    <location>
        <begin position="255"/>
        <end position="277"/>
    </location>
</feature>
<dbReference type="Pfam" id="PF00072">
    <property type="entry name" value="Response_reg"/>
    <property type="match status" value="1"/>
</dbReference>
<dbReference type="Proteomes" id="UP001200741">
    <property type="component" value="Unassembled WGS sequence"/>
</dbReference>
<gene>
    <name evidence="13" type="ORF">LXT13_01540</name>
</gene>
<evidence type="ECO:0000259" key="12">
    <source>
        <dbReference type="PROSITE" id="PS50929"/>
    </source>
</evidence>
<dbReference type="InterPro" id="IPR011527">
    <property type="entry name" value="ABC1_TM_dom"/>
</dbReference>
<dbReference type="RefSeq" id="WP_233369838.1">
    <property type="nucleotide sequence ID" value="NZ_JAJTWU010000001.1"/>
</dbReference>
<dbReference type="SUPFAM" id="SSF90123">
    <property type="entry name" value="ABC transporter transmembrane region"/>
    <property type="match status" value="1"/>
</dbReference>
<dbReference type="PROSITE" id="PS50929">
    <property type="entry name" value="ABC_TM1F"/>
    <property type="match status" value="1"/>
</dbReference>
<evidence type="ECO:0000256" key="4">
    <source>
        <dbReference type="ARBA" id="ARBA00022741"/>
    </source>
</evidence>
<protein>
    <submittedName>
        <fullName evidence="13">ATP-binding cassette domain-containing protein</fullName>
    </submittedName>
</protein>
<comment type="caution">
    <text evidence="13">The sequence shown here is derived from an EMBL/GenBank/DDBJ whole genome shotgun (WGS) entry which is preliminary data.</text>
</comment>
<dbReference type="PANTHER" id="PTHR24221:SF654">
    <property type="entry name" value="ATP-BINDING CASSETTE SUB-FAMILY B MEMBER 6"/>
    <property type="match status" value="1"/>
</dbReference>
<evidence type="ECO:0000256" key="6">
    <source>
        <dbReference type="ARBA" id="ARBA00022989"/>
    </source>
</evidence>
<dbReference type="SMART" id="SM00448">
    <property type="entry name" value="REC"/>
    <property type="match status" value="1"/>
</dbReference>
<feature type="transmembrane region" description="Helical" evidence="9">
    <location>
        <begin position="28"/>
        <end position="53"/>
    </location>
</feature>
<feature type="transmembrane region" description="Helical" evidence="9">
    <location>
        <begin position="170"/>
        <end position="189"/>
    </location>
</feature>
<dbReference type="SUPFAM" id="SSF52172">
    <property type="entry name" value="CheY-like"/>
    <property type="match status" value="1"/>
</dbReference>
<dbReference type="EMBL" id="JAJTWU010000001">
    <property type="protein sequence ID" value="MCE4553129.1"/>
    <property type="molecule type" value="Genomic_DNA"/>
</dbReference>
<evidence type="ECO:0000256" key="9">
    <source>
        <dbReference type="SAM" id="Phobius"/>
    </source>
</evidence>
<keyword evidence="6 9" id="KW-1133">Transmembrane helix</keyword>
<evidence type="ECO:0000256" key="8">
    <source>
        <dbReference type="PROSITE-ProRule" id="PRU00169"/>
    </source>
</evidence>
<feature type="transmembrane region" description="Helical" evidence="9">
    <location>
        <begin position="65"/>
        <end position="85"/>
    </location>
</feature>
<dbReference type="InterPro" id="IPR003593">
    <property type="entry name" value="AAA+_ATPase"/>
</dbReference>
<dbReference type="GO" id="GO:0005524">
    <property type="term" value="F:ATP binding"/>
    <property type="evidence" value="ECO:0007669"/>
    <property type="project" value="UniProtKB-KW"/>
</dbReference>
<keyword evidence="8" id="KW-0597">Phosphoprotein</keyword>
<dbReference type="Pfam" id="PF00664">
    <property type="entry name" value="ABC_membrane"/>
    <property type="match status" value="1"/>
</dbReference>
<feature type="domain" description="ABC transmembrane type-1" evidence="12">
    <location>
        <begin position="29"/>
        <end position="315"/>
    </location>
</feature>
<sequence>MNDARERVTGRQAVALLWEALQPWRRQVALALLLLVLSKLAAVGVPGLLKAIVDALTPGGTQSVLAVPMLLLVGYALLRFASVLFTEMRDLVFARVGKRVVAGFSECAFAHLLDMSPGFHAQRSTGALIREVERGVGGIGYLLGAGVFTVLPTLVEFAVVLVIVTTGYGLKFVAVIAATMLGYAAWTGWKTRERVESQRIMNEHDSNANGLLVDTLLNYEAVKAHGREAGERARYREVLAQWVDGSVGSQKTLSALHVGQGAIIGLGVGGVMLMAGYDTAAGRMSIGDLVMVNAYLIQVFLPLNTLGFVFRETRDALLNTETLFRLLRKAPDIREAPQAQPLRGGDTTIRFEHVDFGYEPQRRVLHDFSLDIPHGRTCAVVGSSGSGKSTLARILMRLYEPDAGRVSIGGQRVDELTLQSLREAIGVVPQDPMLFNDTIAYNIGYGRPGALREEIVAAARAAQADDFIRLLPDGYETRVGERGARLSGGEKQRIAIARAFLKNPPIMVLDEATSALDTKAERAIQGALERVARDRTSLIIAHRLSTIVNTDEIIVMDGGRIVERGRHDMLLAQGGLYFQLWELQRQQQQTETLERRLLQHPVNLAGLLVLSLDSLRAELEARRVEPYTSIDMEVANVVGDASRMARIVHLVCQLALRGAAGGRLEARLARVGNASQLTLGFHGRLAEERQAVPDTLELRTLVAEAGGQLAFTPDAASGAQQIQLAFALPAVVPQQPAWPETAPAPLEDDTEPLNTDPRPLAGLNVLCVDDDEDALASLGSLLEMDGARTERATSGRQALERLASRDVADWPDMLVCDIALGAEDGHAVVRSVRAMEARRDVPVGQRLPAVALTGMAQPEDRLRALAAGFQRHLAKPVRPEELVRTLRQLARVHA</sequence>
<keyword evidence="14" id="KW-1185">Reference proteome</keyword>
<dbReference type="PROSITE" id="PS50110">
    <property type="entry name" value="RESPONSE_REGULATORY"/>
    <property type="match status" value="1"/>
</dbReference>